<dbReference type="PANTHER" id="PTHR45914:SF2">
    <property type="entry name" value="TRANSCRIPTION FACTOR BHLH140-LIKE PROTEIN"/>
    <property type="match status" value="1"/>
</dbReference>
<dbReference type="SUPFAM" id="SSF47459">
    <property type="entry name" value="HLH, helix-loop-helix DNA-binding domain"/>
    <property type="match status" value="1"/>
</dbReference>
<dbReference type="GO" id="GO:0046983">
    <property type="term" value="F:protein dimerization activity"/>
    <property type="evidence" value="ECO:0007669"/>
    <property type="project" value="InterPro"/>
</dbReference>
<evidence type="ECO:0000256" key="2">
    <source>
        <dbReference type="ARBA" id="ARBA00005510"/>
    </source>
</evidence>
<dbReference type="InterPro" id="IPR011598">
    <property type="entry name" value="bHLH_dom"/>
</dbReference>
<keyword evidence="3" id="KW-0805">Transcription regulation</keyword>
<keyword evidence="4" id="KW-0804">Transcription</keyword>
<evidence type="ECO:0000313" key="8">
    <source>
        <dbReference type="EMBL" id="KAJ4767150.1"/>
    </source>
</evidence>
<accession>A0AAV8DDZ3</accession>
<evidence type="ECO:0000256" key="6">
    <source>
        <dbReference type="SAM" id="MobiDB-lite"/>
    </source>
</evidence>
<dbReference type="InterPro" id="IPR045843">
    <property type="entry name" value="IND-like"/>
</dbReference>
<dbReference type="EMBL" id="JAMFTS010000004">
    <property type="protein sequence ID" value="KAJ4767150.1"/>
    <property type="molecule type" value="Genomic_DNA"/>
</dbReference>
<evidence type="ECO:0000256" key="4">
    <source>
        <dbReference type="ARBA" id="ARBA00023163"/>
    </source>
</evidence>
<dbReference type="GO" id="GO:0005634">
    <property type="term" value="C:nucleus"/>
    <property type="evidence" value="ECO:0007669"/>
    <property type="project" value="UniProtKB-SubCell"/>
</dbReference>
<name>A0AAV8DDZ3_9POAL</name>
<dbReference type="Proteomes" id="UP001140206">
    <property type="component" value="Chromosome 4"/>
</dbReference>
<evidence type="ECO:0000256" key="5">
    <source>
        <dbReference type="ARBA" id="ARBA00023242"/>
    </source>
</evidence>
<comment type="caution">
    <text evidence="8">The sequence shown here is derived from an EMBL/GenBank/DDBJ whole genome shotgun (WGS) entry which is preliminary data.</text>
</comment>
<dbReference type="CDD" id="cd11454">
    <property type="entry name" value="bHLH_AtIND_like"/>
    <property type="match status" value="1"/>
</dbReference>
<proteinExistence type="inferred from homology"/>
<dbReference type="AlphaFoldDB" id="A0AAV8DDZ3"/>
<sequence>MDTNQYNQYEQAHNAYLNQLRERRRGGRRGPRGGLSTDPQSVAARKRRHRISDRFRILKSLVPGGNKMDTVSMLEEAINYVKFLKTQIMLHQTLLTMCNGSGTGNSSQCASGTVDLCTGTDLNRNITGFGYSQDIINPSSDLVNYSIGQPEHSLPPLPCFIQEELEEDEEEMLSA</sequence>
<comment type="similarity">
    <text evidence="2">Belongs to the bHLH protein family.</text>
</comment>
<reference evidence="8" key="1">
    <citation type="submission" date="2022-08" db="EMBL/GenBank/DDBJ databases">
        <authorList>
            <person name="Marques A."/>
        </authorList>
    </citation>
    <scope>NUCLEOTIDE SEQUENCE</scope>
    <source>
        <strain evidence="8">RhyPub2mFocal</strain>
        <tissue evidence="8">Leaves</tissue>
    </source>
</reference>
<dbReference type="InterPro" id="IPR036638">
    <property type="entry name" value="HLH_DNA-bd_sf"/>
</dbReference>
<organism evidence="8 9">
    <name type="scientific">Rhynchospora pubera</name>
    <dbReference type="NCBI Taxonomy" id="906938"/>
    <lineage>
        <taxon>Eukaryota</taxon>
        <taxon>Viridiplantae</taxon>
        <taxon>Streptophyta</taxon>
        <taxon>Embryophyta</taxon>
        <taxon>Tracheophyta</taxon>
        <taxon>Spermatophyta</taxon>
        <taxon>Magnoliopsida</taxon>
        <taxon>Liliopsida</taxon>
        <taxon>Poales</taxon>
        <taxon>Cyperaceae</taxon>
        <taxon>Cyperoideae</taxon>
        <taxon>Rhynchosporeae</taxon>
        <taxon>Rhynchospora</taxon>
    </lineage>
</organism>
<dbReference type="GO" id="GO:0003700">
    <property type="term" value="F:DNA-binding transcription factor activity"/>
    <property type="evidence" value="ECO:0007669"/>
    <property type="project" value="InterPro"/>
</dbReference>
<comment type="subcellular location">
    <subcellularLocation>
        <location evidence="1">Nucleus</location>
    </subcellularLocation>
</comment>
<evidence type="ECO:0000313" key="9">
    <source>
        <dbReference type="Proteomes" id="UP001140206"/>
    </source>
</evidence>
<keyword evidence="9" id="KW-1185">Reference proteome</keyword>
<evidence type="ECO:0000259" key="7">
    <source>
        <dbReference type="PROSITE" id="PS50888"/>
    </source>
</evidence>
<protein>
    <submittedName>
        <fullName evidence="8">Transcription factor LAX PANICLE</fullName>
    </submittedName>
</protein>
<dbReference type="SMART" id="SM00353">
    <property type="entry name" value="HLH"/>
    <property type="match status" value="1"/>
</dbReference>
<keyword evidence="5" id="KW-0539">Nucleus</keyword>
<dbReference type="Gene3D" id="4.10.280.10">
    <property type="entry name" value="Helix-loop-helix DNA-binding domain"/>
    <property type="match status" value="1"/>
</dbReference>
<dbReference type="PANTHER" id="PTHR45914">
    <property type="entry name" value="TRANSCRIPTION FACTOR HEC3-RELATED"/>
    <property type="match status" value="1"/>
</dbReference>
<feature type="region of interest" description="Disordered" evidence="6">
    <location>
        <begin position="23"/>
        <end position="48"/>
    </location>
</feature>
<dbReference type="PROSITE" id="PS50888">
    <property type="entry name" value="BHLH"/>
    <property type="match status" value="1"/>
</dbReference>
<dbReference type="FunFam" id="4.10.280.10:FF:000089">
    <property type="entry name" value="Transcription factor LAX PANICLE"/>
    <property type="match status" value="1"/>
</dbReference>
<feature type="domain" description="BHLH" evidence="7">
    <location>
        <begin position="35"/>
        <end position="84"/>
    </location>
</feature>
<evidence type="ECO:0000256" key="3">
    <source>
        <dbReference type="ARBA" id="ARBA00023015"/>
    </source>
</evidence>
<evidence type="ECO:0000256" key="1">
    <source>
        <dbReference type="ARBA" id="ARBA00004123"/>
    </source>
</evidence>
<gene>
    <name evidence="8" type="ORF">LUZ62_077525</name>
</gene>
<dbReference type="Pfam" id="PF00010">
    <property type="entry name" value="HLH"/>
    <property type="match status" value="1"/>
</dbReference>